<name>A0A485LDA5_9STRA</name>
<evidence type="ECO:0000313" key="4">
    <source>
        <dbReference type="Proteomes" id="UP000332933"/>
    </source>
</evidence>
<evidence type="ECO:0000313" key="2">
    <source>
        <dbReference type="EMBL" id="KAF0689532.1"/>
    </source>
</evidence>
<dbReference type="EMBL" id="VJMH01006439">
    <property type="protein sequence ID" value="KAF0689532.1"/>
    <property type="molecule type" value="Genomic_DNA"/>
</dbReference>
<evidence type="ECO:0000256" key="1">
    <source>
        <dbReference type="SAM" id="SignalP"/>
    </source>
</evidence>
<sequence>MGNLTTVGALLIAILAHTAYKSYIAPPHVPSPYEHFFSESYYDARALFRDSARAANAKLHAIPYPIESMDLTIDVAILPGTSPSSLVIHLSGMHGVEGFAGGAIQSALLSNASFTSAAHVPTIVFVHAVNPFGFAKLRRFNEHNVDLNRNHLTPEEFTAARARDPNHAGYEDISHLLNPPEHNDMAFWLGSVYSVLTRGFLAVKRAIVAGTYHNPRGIFYGGHELEPSHRLLHAFFAAQFDLATITRVAFVDVHTGLGPTGAATIRTNKPDLAPLLFPGCLLASADDGALAGYEDVQGSGVQGYKATWFQTASTVVTVTQEFGTVSSSAVVRGVIIESAAFNHHPESRLAAAELVRDVFYLHDDPQWKHAVANQGIDGLQNIVAHWSELFDGQVV</sequence>
<dbReference type="CDD" id="cd06233">
    <property type="entry name" value="M14-like"/>
    <property type="match status" value="1"/>
</dbReference>
<dbReference type="Gene3D" id="3.40.630.10">
    <property type="entry name" value="Zn peptidases"/>
    <property type="match status" value="1"/>
</dbReference>
<keyword evidence="4" id="KW-1185">Reference proteome</keyword>
<proteinExistence type="predicted"/>
<reference evidence="3 4" key="1">
    <citation type="submission" date="2019-03" db="EMBL/GenBank/DDBJ databases">
        <authorList>
            <person name="Gaulin E."/>
            <person name="Dumas B."/>
        </authorList>
    </citation>
    <scope>NUCLEOTIDE SEQUENCE [LARGE SCALE GENOMIC DNA]</scope>
    <source>
        <strain evidence="3">CBS 568.67</strain>
    </source>
</reference>
<dbReference type="EMBL" id="CAADRA010006460">
    <property type="protein sequence ID" value="VFT95760.1"/>
    <property type="molecule type" value="Genomic_DNA"/>
</dbReference>
<gene>
    <name evidence="3" type="primary">Aste57867_19035</name>
    <name evidence="2" type="ORF">As57867_018971</name>
    <name evidence="3" type="ORF">ASTE57867_19035</name>
</gene>
<feature type="signal peptide" evidence="1">
    <location>
        <begin position="1"/>
        <end position="21"/>
    </location>
</feature>
<dbReference type="AlphaFoldDB" id="A0A485LDA5"/>
<organism evidence="3 4">
    <name type="scientific">Aphanomyces stellatus</name>
    <dbReference type="NCBI Taxonomy" id="120398"/>
    <lineage>
        <taxon>Eukaryota</taxon>
        <taxon>Sar</taxon>
        <taxon>Stramenopiles</taxon>
        <taxon>Oomycota</taxon>
        <taxon>Saprolegniomycetes</taxon>
        <taxon>Saprolegniales</taxon>
        <taxon>Verrucalvaceae</taxon>
        <taxon>Aphanomyces</taxon>
    </lineage>
</organism>
<dbReference type="OrthoDB" id="270449at2759"/>
<dbReference type="Proteomes" id="UP000332933">
    <property type="component" value="Unassembled WGS sequence"/>
</dbReference>
<dbReference type="SUPFAM" id="SSF53187">
    <property type="entry name" value="Zn-dependent exopeptidases"/>
    <property type="match status" value="1"/>
</dbReference>
<reference evidence="2" key="2">
    <citation type="submission" date="2019-06" db="EMBL/GenBank/DDBJ databases">
        <title>Genomics analysis of Aphanomyces spp. identifies a new class of oomycete effector associated with host adaptation.</title>
        <authorList>
            <person name="Gaulin E."/>
        </authorList>
    </citation>
    <scope>NUCLEOTIDE SEQUENCE</scope>
    <source>
        <strain evidence="2">CBS 578.67</strain>
    </source>
</reference>
<feature type="chain" id="PRO_5036116439" evidence="1">
    <location>
        <begin position="22"/>
        <end position="395"/>
    </location>
</feature>
<evidence type="ECO:0000313" key="3">
    <source>
        <dbReference type="EMBL" id="VFT95760.1"/>
    </source>
</evidence>
<dbReference type="Pfam" id="PF10994">
    <property type="entry name" value="DUF2817"/>
    <property type="match status" value="1"/>
</dbReference>
<dbReference type="InterPro" id="IPR021259">
    <property type="entry name" value="DUF2817"/>
</dbReference>
<keyword evidence="1" id="KW-0732">Signal</keyword>
<protein>
    <submittedName>
        <fullName evidence="3">Aste57867_19035 protein</fullName>
    </submittedName>
</protein>
<accession>A0A485LDA5</accession>